<feature type="region of interest" description="Disordered" evidence="1">
    <location>
        <begin position="435"/>
        <end position="481"/>
    </location>
</feature>
<dbReference type="EMBL" id="CM007387">
    <property type="protein sequence ID" value="ONK63999.1"/>
    <property type="molecule type" value="Genomic_DNA"/>
</dbReference>
<keyword evidence="5" id="KW-1185">Reference proteome</keyword>
<feature type="compositionally biased region" description="Basic residues" evidence="1">
    <location>
        <begin position="1"/>
        <end position="18"/>
    </location>
</feature>
<dbReference type="InterPro" id="IPR025486">
    <property type="entry name" value="DUF4378"/>
</dbReference>
<dbReference type="Gramene" id="ONK63999">
    <property type="protein sequence ID" value="ONK63999"/>
    <property type="gene ID" value="A4U43_C07F21070"/>
</dbReference>
<feature type="compositionally biased region" description="Polar residues" evidence="1">
    <location>
        <begin position="443"/>
        <end position="455"/>
    </location>
</feature>
<dbReference type="AlphaFoldDB" id="A0A5P1EGP4"/>
<evidence type="ECO:0000256" key="1">
    <source>
        <dbReference type="SAM" id="MobiDB-lite"/>
    </source>
</evidence>
<feature type="region of interest" description="Disordered" evidence="1">
    <location>
        <begin position="540"/>
        <end position="566"/>
    </location>
</feature>
<feature type="compositionally biased region" description="Polar residues" evidence="1">
    <location>
        <begin position="152"/>
        <end position="161"/>
    </location>
</feature>
<evidence type="ECO:0008006" key="6">
    <source>
        <dbReference type="Google" id="ProtNLM"/>
    </source>
</evidence>
<evidence type="ECO:0000259" key="2">
    <source>
        <dbReference type="Pfam" id="PF12552"/>
    </source>
</evidence>
<protein>
    <recommendedName>
        <fullName evidence="6">DUF4378 domain-containing protein</fullName>
    </recommendedName>
</protein>
<dbReference type="Pfam" id="PF14309">
    <property type="entry name" value="DUF4378"/>
    <property type="match status" value="1"/>
</dbReference>
<name>A0A5P1EGP4_ASPOF</name>
<accession>A0A5P1EGP4</accession>
<sequence>MKNIMARKSHERPARPKNKAGCMSGLINMFDFRQVRSTQKLLTDRKHGNSGIGETVHTRNKLEVLSKLDERNEDVTDTGGKNIRRDNTGKCSTKRLMAEEMSQALISEKILSSTIEELRLKFGCEDDHKTNQKRRQNQNYEVDHDVNDSRDSQSTWSDPSESSFFDVNLAELMVEFCREKYDDTLLTRKHKFLQNSIGSKQITEEFVDTLETLNSNKDKFLKLVQDPNSILLKHMIDLQIAHNHETLHGVKSEDPGNSQLSHKQNKHKFFRKKEKSNGAKPLKSIVILKPSPGRYEHYSNTNSMIPSPISLHNFPHQEDNLRVSSHFSLKEIKRRLRNMIGTSKKERNLIAMDSILHKIPYGSQISNDLTSKPSTFLNIGEKNAREKVDKEAKKRLAMMLSSNDKNGVSSPRQVTKSLGKILSLPAYNLLSTRFRPSRDKEVNSPSQMRSSSLQKIEQGHSTYSESSSRSMESLPNSDNSRPILSEAQMHIEEDLIQKGSTEIEECESLDIAVEFNIDEPVQSCEVRNKEYSGPFEEAAPPYPFVPVSPNSAEKTEAPESTTENLARPSPVSVLEVFFDEDINIPQGTGIDYTELLAEPRRLSFEETEDSHLILTSKVAAEAKETKLKYVRSVLEASGLNNHKLPERWKSTDQLLDPFVLDEVEILYNQLIDDSKLLFDCINEVLLQICDIYFSCTPWIYSIKPQILSVPTGENFVKEVCKRVDQCLQIVHPYTLERVVWRNFEGEAWMNVRLETERAVFEIEDVILDYIMEETLLELWD</sequence>
<feature type="compositionally biased region" description="Polar residues" evidence="1">
    <location>
        <begin position="548"/>
        <end position="564"/>
    </location>
</feature>
<feature type="compositionally biased region" description="Basic and acidic residues" evidence="1">
    <location>
        <begin position="141"/>
        <end position="151"/>
    </location>
</feature>
<feature type="region of interest" description="Disordered" evidence="1">
    <location>
        <begin position="129"/>
        <end position="161"/>
    </location>
</feature>
<evidence type="ECO:0000259" key="3">
    <source>
        <dbReference type="Pfam" id="PF14309"/>
    </source>
</evidence>
<dbReference type="OMA" id="AWMDIRS"/>
<dbReference type="OrthoDB" id="770239at2759"/>
<proteinExistence type="predicted"/>
<dbReference type="Proteomes" id="UP000243459">
    <property type="component" value="Chromosome 7"/>
</dbReference>
<reference evidence="5" key="1">
    <citation type="journal article" date="2017" name="Nat. Commun.">
        <title>The asparagus genome sheds light on the origin and evolution of a young Y chromosome.</title>
        <authorList>
            <person name="Harkess A."/>
            <person name="Zhou J."/>
            <person name="Xu C."/>
            <person name="Bowers J.E."/>
            <person name="Van der Hulst R."/>
            <person name="Ayyampalayam S."/>
            <person name="Mercati F."/>
            <person name="Riccardi P."/>
            <person name="McKain M.R."/>
            <person name="Kakrana A."/>
            <person name="Tang H."/>
            <person name="Ray J."/>
            <person name="Groenendijk J."/>
            <person name="Arikit S."/>
            <person name="Mathioni S.M."/>
            <person name="Nakano M."/>
            <person name="Shan H."/>
            <person name="Telgmann-Rauber A."/>
            <person name="Kanno A."/>
            <person name="Yue Z."/>
            <person name="Chen H."/>
            <person name="Li W."/>
            <person name="Chen Y."/>
            <person name="Xu X."/>
            <person name="Zhang Y."/>
            <person name="Luo S."/>
            <person name="Chen H."/>
            <person name="Gao J."/>
            <person name="Mao Z."/>
            <person name="Pires J.C."/>
            <person name="Luo M."/>
            <person name="Kudrna D."/>
            <person name="Wing R.A."/>
            <person name="Meyers B.C."/>
            <person name="Yi K."/>
            <person name="Kong H."/>
            <person name="Lavrijsen P."/>
            <person name="Sunseri F."/>
            <person name="Falavigna A."/>
            <person name="Ye Y."/>
            <person name="Leebens-Mack J.H."/>
            <person name="Chen G."/>
        </authorList>
    </citation>
    <scope>NUCLEOTIDE SEQUENCE [LARGE SCALE GENOMIC DNA]</scope>
    <source>
        <strain evidence="5">cv. DH0086</strain>
    </source>
</reference>
<dbReference type="Pfam" id="PF12552">
    <property type="entry name" value="DUF3741"/>
    <property type="match status" value="1"/>
</dbReference>
<evidence type="ECO:0000313" key="4">
    <source>
        <dbReference type="EMBL" id="ONK63999.1"/>
    </source>
</evidence>
<feature type="compositionally biased region" description="Low complexity" evidence="1">
    <location>
        <begin position="461"/>
        <end position="477"/>
    </location>
</feature>
<evidence type="ECO:0000313" key="5">
    <source>
        <dbReference type="Proteomes" id="UP000243459"/>
    </source>
</evidence>
<feature type="domain" description="DUF4378" evidence="3">
    <location>
        <begin position="627"/>
        <end position="773"/>
    </location>
</feature>
<feature type="domain" description="DUF3741" evidence="2">
    <location>
        <begin position="204"/>
        <end position="229"/>
    </location>
</feature>
<dbReference type="PANTHER" id="PTHR47212:SF4">
    <property type="entry name" value="ADHESIN-LIKE PROTEIN, PUTATIVE (DUF3741)-RELATED"/>
    <property type="match status" value="1"/>
</dbReference>
<dbReference type="InterPro" id="IPR022212">
    <property type="entry name" value="DUF3741"/>
</dbReference>
<feature type="region of interest" description="Disordered" evidence="1">
    <location>
        <begin position="1"/>
        <end position="20"/>
    </location>
</feature>
<dbReference type="PANTHER" id="PTHR47212">
    <property type="entry name" value="ADHESIN-LIKE PROTEIN, PUTATIVE (DUF3741)-RELATED"/>
    <property type="match status" value="1"/>
</dbReference>
<organism evidence="4 5">
    <name type="scientific">Asparagus officinalis</name>
    <name type="common">Garden asparagus</name>
    <dbReference type="NCBI Taxonomy" id="4686"/>
    <lineage>
        <taxon>Eukaryota</taxon>
        <taxon>Viridiplantae</taxon>
        <taxon>Streptophyta</taxon>
        <taxon>Embryophyta</taxon>
        <taxon>Tracheophyta</taxon>
        <taxon>Spermatophyta</taxon>
        <taxon>Magnoliopsida</taxon>
        <taxon>Liliopsida</taxon>
        <taxon>Asparagales</taxon>
        <taxon>Asparagaceae</taxon>
        <taxon>Asparagoideae</taxon>
        <taxon>Asparagus</taxon>
    </lineage>
</organism>
<gene>
    <name evidence="4" type="ORF">A4U43_C07F21070</name>
</gene>